<sequence length="366" mass="39765">MDDADSAETVSSSRAGSANSGRGSSSPPLNSHHLYSNNISGNNPSPTSLHSPLVSKPRLSFSISRLLGDEKKRNSLIPSPVSEGYEDGTDEQGHGPNQHQQMSPMEAMSAVANSCAAAVANGLPPSLLAEMKASVPGMITAFDTLHRAPNGSVIRVPAHRPAPMPYATTAGFPWMGPAGPTLVKDRLHVPFSLPAGLPPVAPRRIGHPYQNRTPPKRKKPRTSFTRMQICELEKRFHKQKYLASAERAALAKQLKMTDAQVKTWFQNRRTKWRRQTAEEREAERQAANRLMMSLHAEVVSKSMYEPTRDPLCLSNASLHALQNLQPWSADSSAAAHAAAAAASHHHQSTDRPPYLQPPTSLTAPIC</sequence>
<dbReference type="PROSITE" id="PS00027">
    <property type="entry name" value="HOMEOBOX_1"/>
    <property type="match status" value="1"/>
</dbReference>
<evidence type="ECO:0000256" key="2">
    <source>
        <dbReference type="ARBA" id="ARBA00022473"/>
    </source>
</evidence>
<feature type="region of interest" description="Disordered" evidence="8">
    <location>
        <begin position="72"/>
        <end position="108"/>
    </location>
</feature>
<evidence type="ECO:0000256" key="3">
    <source>
        <dbReference type="ARBA" id="ARBA00023125"/>
    </source>
</evidence>
<gene>
    <name evidence="10" type="ORF">HNY73_006378</name>
</gene>
<dbReference type="PANTHER" id="PTHR45921">
    <property type="entry name" value="IP01054P"/>
    <property type="match status" value="1"/>
</dbReference>
<evidence type="ECO:0000256" key="7">
    <source>
        <dbReference type="RuleBase" id="RU000682"/>
    </source>
</evidence>
<dbReference type="CDD" id="cd00086">
    <property type="entry name" value="homeodomain"/>
    <property type="match status" value="1"/>
</dbReference>
<dbReference type="EMBL" id="JABXBU010000011">
    <property type="protein sequence ID" value="KAF8791529.1"/>
    <property type="molecule type" value="Genomic_DNA"/>
</dbReference>
<dbReference type="PROSITE" id="PS50071">
    <property type="entry name" value="HOMEOBOX_2"/>
    <property type="match status" value="1"/>
</dbReference>
<evidence type="ECO:0000313" key="11">
    <source>
        <dbReference type="Proteomes" id="UP000807504"/>
    </source>
</evidence>
<dbReference type="SMART" id="SM00389">
    <property type="entry name" value="HOX"/>
    <property type="match status" value="1"/>
</dbReference>
<feature type="region of interest" description="Disordered" evidence="8">
    <location>
        <begin position="1"/>
        <end position="54"/>
    </location>
</feature>
<dbReference type="PANTHER" id="PTHR45921:SF6">
    <property type="entry name" value="C15"/>
    <property type="match status" value="1"/>
</dbReference>
<proteinExistence type="predicted"/>
<dbReference type="GO" id="GO:0000978">
    <property type="term" value="F:RNA polymerase II cis-regulatory region sequence-specific DNA binding"/>
    <property type="evidence" value="ECO:0007669"/>
    <property type="project" value="TreeGrafter"/>
</dbReference>
<dbReference type="OMA" id="ISDEMAC"/>
<comment type="caution">
    <text evidence="10">The sequence shown here is derived from an EMBL/GenBank/DDBJ whole genome shotgun (WGS) entry which is preliminary data.</text>
</comment>
<keyword evidence="4 6" id="KW-0371">Homeobox</keyword>
<dbReference type="Proteomes" id="UP000807504">
    <property type="component" value="Unassembled WGS sequence"/>
</dbReference>
<evidence type="ECO:0000256" key="6">
    <source>
        <dbReference type="PROSITE-ProRule" id="PRU00108"/>
    </source>
</evidence>
<dbReference type="InterPro" id="IPR042247">
    <property type="entry name" value="TLX1/2/3"/>
</dbReference>
<dbReference type="InterPro" id="IPR009057">
    <property type="entry name" value="Homeodomain-like_sf"/>
</dbReference>
<feature type="DNA-binding region" description="Homeobox" evidence="6">
    <location>
        <begin position="217"/>
        <end position="276"/>
    </location>
</feature>
<keyword evidence="11" id="KW-1185">Reference proteome</keyword>
<dbReference type="GO" id="GO:0005634">
    <property type="term" value="C:nucleus"/>
    <property type="evidence" value="ECO:0007669"/>
    <property type="project" value="UniProtKB-SubCell"/>
</dbReference>
<dbReference type="InterPro" id="IPR001356">
    <property type="entry name" value="HD"/>
</dbReference>
<feature type="compositionally biased region" description="Polar residues" evidence="8">
    <location>
        <begin position="357"/>
        <end position="366"/>
    </location>
</feature>
<dbReference type="Gene3D" id="1.10.10.60">
    <property type="entry name" value="Homeodomain-like"/>
    <property type="match status" value="1"/>
</dbReference>
<dbReference type="PRINTS" id="PR00024">
    <property type="entry name" value="HOMEOBOX"/>
</dbReference>
<comment type="subcellular location">
    <subcellularLocation>
        <location evidence="1 6 7">Nucleus</location>
    </subcellularLocation>
</comment>
<reference evidence="10" key="1">
    <citation type="journal article" date="2020" name="bioRxiv">
        <title>Chromosome-level reference genome of the European wasp spider Argiope bruennichi: a resource for studies on range expansion and evolutionary adaptation.</title>
        <authorList>
            <person name="Sheffer M.M."/>
            <person name="Hoppe A."/>
            <person name="Krehenwinkel H."/>
            <person name="Uhl G."/>
            <person name="Kuss A.W."/>
            <person name="Jensen L."/>
            <person name="Jensen C."/>
            <person name="Gillespie R.G."/>
            <person name="Hoff K.J."/>
            <person name="Prost S."/>
        </authorList>
    </citation>
    <scope>NUCLEOTIDE SEQUENCE</scope>
</reference>
<dbReference type="OrthoDB" id="6159439at2759"/>
<dbReference type="GO" id="GO:0048513">
    <property type="term" value="P:animal organ development"/>
    <property type="evidence" value="ECO:0007669"/>
    <property type="project" value="TreeGrafter"/>
</dbReference>
<dbReference type="AlphaFoldDB" id="A0A8T0FPH4"/>
<protein>
    <submittedName>
        <fullName evidence="10">T-cell leukemia homeobox protein 3 like protein</fullName>
    </submittedName>
</protein>
<dbReference type="GO" id="GO:0000981">
    <property type="term" value="F:DNA-binding transcription factor activity, RNA polymerase II-specific"/>
    <property type="evidence" value="ECO:0007669"/>
    <property type="project" value="InterPro"/>
</dbReference>
<dbReference type="InterPro" id="IPR017970">
    <property type="entry name" value="Homeobox_CS"/>
</dbReference>
<evidence type="ECO:0000256" key="8">
    <source>
        <dbReference type="SAM" id="MobiDB-lite"/>
    </source>
</evidence>
<accession>A0A8T0FPH4</accession>
<feature type="domain" description="Homeobox" evidence="9">
    <location>
        <begin position="215"/>
        <end position="275"/>
    </location>
</feature>
<dbReference type="InterPro" id="IPR020479">
    <property type="entry name" value="HD_metazoa"/>
</dbReference>
<feature type="compositionally biased region" description="Polar residues" evidence="8">
    <location>
        <begin position="27"/>
        <end position="50"/>
    </location>
</feature>
<reference evidence="10" key="2">
    <citation type="submission" date="2020-06" db="EMBL/GenBank/DDBJ databases">
        <authorList>
            <person name="Sheffer M."/>
        </authorList>
    </citation>
    <scope>NUCLEOTIDE SEQUENCE</scope>
</reference>
<feature type="region of interest" description="Disordered" evidence="8">
    <location>
        <begin position="338"/>
        <end position="366"/>
    </location>
</feature>
<dbReference type="SUPFAM" id="SSF46689">
    <property type="entry name" value="Homeodomain-like"/>
    <property type="match status" value="1"/>
</dbReference>
<name>A0A8T0FPH4_ARGBR</name>
<keyword evidence="3 6" id="KW-0238">DNA-binding</keyword>
<feature type="compositionally biased region" description="Low complexity" evidence="8">
    <location>
        <begin position="11"/>
        <end position="26"/>
    </location>
</feature>
<evidence type="ECO:0000256" key="5">
    <source>
        <dbReference type="ARBA" id="ARBA00023242"/>
    </source>
</evidence>
<evidence type="ECO:0000313" key="10">
    <source>
        <dbReference type="EMBL" id="KAF8791529.1"/>
    </source>
</evidence>
<feature type="region of interest" description="Disordered" evidence="8">
    <location>
        <begin position="202"/>
        <end position="223"/>
    </location>
</feature>
<evidence type="ECO:0000256" key="1">
    <source>
        <dbReference type="ARBA" id="ARBA00004123"/>
    </source>
</evidence>
<evidence type="ECO:0000256" key="4">
    <source>
        <dbReference type="ARBA" id="ARBA00023155"/>
    </source>
</evidence>
<evidence type="ECO:0000259" key="9">
    <source>
        <dbReference type="PROSITE" id="PS50071"/>
    </source>
</evidence>
<dbReference type="FunFam" id="1.10.10.60:FF:000040">
    <property type="entry name" value="T-cell leukemia homeobox protein 3"/>
    <property type="match status" value="1"/>
</dbReference>
<keyword evidence="5 6" id="KW-0539">Nucleus</keyword>
<keyword evidence="2" id="KW-0217">Developmental protein</keyword>
<organism evidence="10 11">
    <name type="scientific">Argiope bruennichi</name>
    <name type="common">Wasp spider</name>
    <name type="synonym">Aranea bruennichi</name>
    <dbReference type="NCBI Taxonomy" id="94029"/>
    <lineage>
        <taxon>Eukaryota</taxon>
        <taxon>Metazoa</taxon>
        <taxon>Ecdysozoa</taxon>
        <taxon>Arthropoda</taxon>
        <taxon>Chelicerata</taxon>
        <taxon>Arachnida</taxon>
        <taxon>Araneae</taxon>
        <taxon>Araneomorphae</taxon>
        <taxon>Entelegynae</taxon>
        <taxon>Araneoidea</taxon>
        <taxon>Araneidae</taxon>
        <taxon>Argiope</taxon>
    </lineage>
</organism>
<dbReference type="Pfam" id="PF00046">
    <property type="entry name" value="Homeodomain"/>
    <property type="match status" value="1"/>
</dbReference>